<keyword evidence="2" id="KW-1185">Reference proteome</keyword>
<accession>A0A5D2PUU8</accession>
<reference evidence="1 2" key="1">
    <citation type="submission" date="2019-07" db="EMBL/GenBank/DDBJ databases">
        <title>WGS assembly of Gossypium tomentosum.</title>
        <authorList>
            <person name="Chen Z.J."/>
            <person name="Sreedasyam A."/>
            <person name="Ando A."/>
            <person name="Song Q."/>
            <person name="De L."/>
            <person name="Hulse-Kemp A."/>
            <person name="Ding M."/>
            <person name="Ye W."/>
            <person name="Kirkbride R."/>
            <person name="Jenkins J."/>
            <person name="Plott C."/>
            <person name="Lovell J."/>
            <person name="Lin Y.-M."/>
            <person name="Vaughn R."/>
            <person name="Liu B."/>
            <person name="Li W."/>
            <person name="Simpson S."/>
            <person name="Scheffler B."/>
            <person name="Saski C."/>
            <person name="Grover C."/>
            <person name="Hu G."/>
            <person name="Conover J."/>
            <person name="Carlson J."/>
            <person name="Shu S."/>
            <person name="Boston L."/>
            <person name="Williams M."/>
            <person name="Peterson D."/>
            <person name="Mcgee K."/>
            <person name="Jones D."/>
            <person name="Wendel J."/>
            <person name="Stelly D."/>
            <person name="Grimwood J."/>
            <person name="Schmutz J."/>
        </authorList>
    </citation>
    <scope>NUCLEOTIDE SEQUENCE [LARGE SCALE GENOMIC DNA]</scope>
    <source>
        <strain evidence="1">7179.01</strain>
    </source>
</reference>
<name>A0A5D2PUU8_GOSTO</name>
<protein>
    <submittedName>
        <fullName evidence="1">Uncharacterized protein</fullName>
    </submittedName>
</protein>
<evidence type="ECO:0000313" key="2">
    <source>
        <dbReference type="Proteomes" id="UP000322667"/>
    </source>
</evidence>
<dbReference type="AlphaFoldDB" id="A0A5D2PUU8"/>
<gene>
    <name evidence="1" type="ORF">ES332_A07G112500v1</name>
</gene>
<dbReference type="EMBL" id="CM017616">
    <property type="protein sequence ID" value="TYI18720.1"/>
    <property type="molecule type" value="Genomic_DNA"/>
</dbReference>
<sequence length="71" mass="8151">MLWFTNSAANQFFQLNSLLHVETVTPTPHKTCCVEVHTLKRWSTDSSSIWHTGHNVLTTKLQTLRLCKVGR</sequence>
<proteinExistence type="predicted"/>
<dbReference type="Proteomes" id="UP000322667">
    <property type="component" value="Chromosome A07"/>
</dbReference>
<evidence type="ECO:0000313" key="1">
    <source>
        <dbReference type="EMBL" id="TYI18720.1"/>
    </source>
</evidence>
<organism evidence="1 2">
    <name type="scientific">Gossypium tomentosum</name>
    <name type="common">Hawaiian cotton</name>
    <name type="synonym">Gossypium sandvicense</name>
    <dbReference type="NCBI Taxonomy" id="34277"/>
    <lineage>
        <taxon>Eukaryota</taxon>
        <taxon>Viridiplantae</taxon>
        <taxon>Streptophyta</taxon>
        <taxon>Embryophyta</taxon>
        <taxon>Tracheophyta</taxon>
        <taxon>Spermatophyta</taxon>
        <taxon>Magnoliopsida</taxon>
        <taxon>eudicotyledons</taxon>
        <taxon>Gunneridae</taxon>
        <taxon>Pentapetalae</taxon>
        <taxon>rosids</taxon>
        <taxon>malvids</taxon>
        <taxon>Malvales</taxon>
        <taxon>Malvaceae</taxon>
        <taxon>Malvoideae</taxon>
        <taxon>Gossypium</taxon>
    </lineage>
</organism>